<dbReference type="Proteomes" id="UP001497516">
    <property type="component" value="Chromosome 7"/>
</dbReference>
<protein>
    <submittedName>
        <fullName evidence="3">Uncharacterized protein</fullName>
    </submittedName>
</protein>
<evidence type="ECO:0000256" key="2">
    <source>
        <dbReference type="SAM" id="Phobius"/>
    </source>
</evidence>
<dbReference type="AlphaFoldDB" id="A0AAV2FWT4"/>
<proteinExistence type="predicted"/>
<keyword evidence="2" id="KW-0472">Membrane</keyword>
<accession>A0AAV2FWT4</accession>
<keyword evidence="2" id="KW-0812">Transmembrane</keyword>
<name>A0AAV2FWT4_9ROSI</name>
<evidence type="ECO:0000256" key="1">
    <source>
        <dbReference type="SAM" id="MobiDB-lite"/>
    </source>
</evidence>
<feature type="region of interest" description="Disordered" evidence="1">
    <location>
        <begin position="30"/>
        <end position="61"/>
    </location>
</feature>
<feature type="compositionally biased region" description="Low complexity" evidence="1">
    <location>
        <begin position="30"/>
        <end position="60"/>
    </location>
</feature>
<sequence length="93" mass="10357">MDRKSWIMWLIVLAVVGLLLAVAIPFFTKSSSKPLDDSSSSKSESSMEQQQTSTAPSSSSMEYEGFLSFRGPDVRNNFGDFLYTSQFSSLAWL</sequence>
<feature type="transmembrane region" description="Helical" evidence="2">
    <location>
        <begin position="6"/>
        <end position="27"/>
    </location>
</feature>
<gene>
    <name evidence="3" type="ORF">LTRI10_LOCUS42767</name>
</gene>
<keyword evidence="2" id="KW-1133">Transmembrane helix</keyword>
<organism evidence="3 4">
    <name type="scientific">Linum trigynum</name>
    <dbReference type="NCBI Taxonomy" id="586398"/>
    <lineage>
        <taxon>Eukaryota</taxon>
        <taxon>Viridiplantae</taxon>
        <taxon>Streptophyta</taxon>
        <taxon>Embryophyta</taxon>
        <taxon>Tracheophyta</taxon>
        <taxon>Spermatophyta</taxon>
        <taxon>Magnoliopsida</taxon>
        <taxon>eudicotyledons</taxon>
        <taxon>Gunneridae</taxon>
        <taxon>Pentapetalae</taxon>
        <taxon>rosids</taxon>
        <taxon>fabids</taxon>
        <taxon>Malpighiales</taxon>
        <taxon>Linaceae</taxon>
        <taxon>Linum</taxon>
    </lineage>
</organism>
<keyword evidence="4" id="KW-1185">Reference proteome</keyword>
<evidence type="ECO:0000313" key="4">
    <source>
        <dbReference type="Proteomes" id="UP001497516"/>
    </source>
</evidence>
<reference evidence="3 4" key="1">
    <citation type="submission" date="2024-04" db="EMBL/GenBank/DDBJ databases">
        <authorList>
            <person name="Fracassetti M."/>
        </authorList>
    </citation>
    <scope>NUCLEOTIDE SEQUENCE [LARGE SCALE GENOMIC DNA]</scope>
</reference>
<evidence type="ECO:0000313" key="3">
    <source>
        <dbReference type="EMBL" id="CAL1402791.1"/>
    </source>
</evidence>
<dbReference type="EMBL" id="OZ034820">
    <property type="protein sequence ID" value="CAL1402791.1"/>
    <property type="molecule type" value="Genomic_DNA"/>
</dbReference>